<evidence type="ECO:0000313" key="3">
    <source>
        <dbReference type="Proteomes" id="UP000192674"/>
    </source>
</evidence>
<dbReference type="EMBL" id="FWXV01000001">
    <property type="protein sequence ID" value="SMC74187.1"/>
    <property type="molecule type" value="Genomic_DNA"/>
</dbReference>
<evidence type="ECO:0000259" key="1">
    <source>
        <dbReference type="PROSITE" id="PS50943"/>
    </source>
</evidence>
<protein>
    <submittedName>
        <fullName evidence="2">Helix-turn-helix domain-containing protein</fullName>
    </submittedName>
</protein>
<gene>
    <name evidence="2" type="ORF">SAMN05661093_01838</name>
</gene>
<name>A0A1Y5X6A2_KIBAR</name>
<dbReference type="Proteomes" id="UP000192674">
    <property type="component" value="Unassembled WGS sequence"/>
</dbReference>
<dbReference type="InterPro" id="IPR010982">
    <property type="entry name" value="Lambda_DNA-bd_dom_sf"/>
</dbReference>
<dbReference type="OrthoDB" id="3689729at2"/>
<dbReference type="RefSeq" id="WP_051896501.1">
    <property type="nucleotide sequence ID" value="NZ_FWXV01000001.1"/>
</dbReference>
<reference evidence="2 3" key="1">
    <citation type="submission" date="2017-04" db="EMBL/GenBank/DDBJ databases">
        <authorList>
            <person name="Afonso C.L."/>
            <person name="Miller P.J."/>
            <person name="Scott M.A."/>
            <person name="Spackman E."/>
            <person name="Goraichik I."/>
            <person name="Dimitrov K.M."/>
            <person name="Suarez D.L."/>
            <person name="Swayne D.E."/>
        </authorList>
    </citation>
    <scope>NUCLEOTIDE SEQUENCE [LARGE SCALE GENOMIC DNA]</scope>
    <source>
        <strain evidence="2 3">DSM 43828</strain>
    </source>
</reference>
<proteinExistence type="predicted"/>
<sequence>MAEHAGGEMADEAIARALGEELRLAREAQGLNRTELVQRMDADLSSQALANYEYGIRHCTVVRLVQICNALGVPAMDLLGLALQRAKIDLYVNNLQVDLRALAEDNQAELKPLHKWARNRLAENVDGSGIARLSQSVVEELAFLVGINRTEFIQRLLAFTPSVAPRWLWPGFG</sequence>
<dbReference type="PROSITE" id="PS50943">
    <property type="entry name" value="HTH_CROC1"/>
    <property type="match status" value="1"/>
</dbReference>
<dbReference type="GO" id="GO:0003677">
    <property type="term" value="F:DNA binding"/>
    <property type="evidence" value="ECO:0007669"/>
    <property type="project" value="InterPro"/>
</dbReference>
<dbReference type="CDD" id="cd00093">
    <property type="entry name" value="HTH_XRE"/>
    <property type="match status" value="1"/>
</dbReference>
<dbReference type="Pfam" id="PF13560">
    <property type="entry name" value="HTH_31"/>
    <property type="match status" value="1"/>
</dbReference>
<accession>A0A1Y5X6A2</accession>
<dbReference type="AlphaFoldDB" id="A0A1Y5X6A2"/>
<dbReference type="InterPro" id="IPR001387">
    <property type="entry name" value="Cro/C1-type_HTH"/>
</dbReference>
<dbReference type="SMART" id="SM00530">
    <property type="entry name" value="HTH_XRE"/>
    <property type="match status" value="1"/>
</dbReference>
<organism evidence="2 3">
    <name type="scientific">Kibdelosporangium aridum</name>
    <dbReference type="NCBI Taxonomy" id="2030"/>
    <lineage>
        <taxon>Bacteria</taxon>
        <taxon>Bacillati</taxon>
        <taxon>Actinomycetota</taxon>
        <taxon>Actinomycetes</taxon>
        <taxon>Pseudonocardiales</taxon>
        <taxon>Pseudonocardiaceae</taxon>
        <taxon>Kibdelosporangium</taxon>
    </lineage>
</organism>
<dbReference type="Gene3D" id="1.10.260.40">
    <property type="entry name" value="lambda repressor-like DNA-binding domains"/>
    <property type="match status" value="1"/>
</dbReference>
<dbReference type="SUPFAM" id="SSF47413">
    <property type="entry name" value="lambda repressor-like DNA-binding domains"/>
    <property type="match status" value="1"/>
</dbReference>
<evidence type="ECO:0000313" key="2">
    <source>
        <dbReference type="EMBL" id="SMC74187.1"/>
    </source>
</evidence>
<keyword evidence="3" id="KW-1185">Reference proteome</keyword>
<feature type="domain" description="HTH cro/C1-type" evidence="1">
    <location>
        <begin position="22"/>
        <end position="79"/>
    </location>
</feature>